<feature type="transmembrane region" description="Helical" evidence="1">
    <location>
        <begin position="92"/>
        <end position="113"/>
    </location>
</feature>
<proteinExistence type="predicted"/>
<feature type="transmembrane region" description="Helical" evidence="1">
    <location>
        <begin position="151"/>
        <end position="170"/>
    </location>
</feature>
<accession>A0ABT5HUC9</accession>
<keyword evidence="1" id="KW-0472">Membrane</keyword>
<name>A0ABT5HUC9_9CAUL</name>
<keyword evidence="1" id="KW-1133">Transmembrane helix</keyword>
<evidence type="ECO:0000313" key="2">
    <source>
        <dbReference type="EMBL" id="MDC7683558.1"/>
    </source>
</evidence>
<dbReference type="EMBL" id="JAQQKX010000007">
    <property type="protein sequence ID" value="MDC7683558.1"/>
    <property type="molecule type" value="Genomic_DNA"/>
</dbReference>
<feature type="transmembrane region" description="Helical" evidence="1">
    <location>
        <begin position="176"/>
        <end position="195"/>
    </location>
</feature>
<dbReference type="Proteomes" id="UP001214854">
    <property type="component" value="Unassembled WGS sequence"/>
</dbReference>
<protein>
    <submittedName>
        <fullName evidence="2">Uncharacterized protein</fullName>
    </submittedName>
</protein>
<gene>
    <name evidence="2" type="ORF">PQU92_09740</name>
</gene>
<organism evidence="2 3">
    <name type="scientific">Asticcacaulis aquaticus</name>
    <dbReference type="NCBI Taxonomy" id="2984212"/>
    <lineage>
        <taxon>Bacteria</taxon>
        <taxon>Pseudomonadati</taxon>
        <taxon>Pseudomonadota</taxon>
        <taxon>Alphaproteobacteria</taxon>
        <taxon>Caulobacterales</taxon>
        <taxon>Caulobacteraceae</taxon>
        <taxon>Asticcacaulis</taxon>
    </lineage>
</organism>
<evidence type="ECO:0000313" key="3">
    <source>
        <dbReference type="Proteomes" id="UP001214854"/>
    </source>
</evidence>
<reference evidence="2 3" key="1">
    <citation type="submission" date="2023-01" db="EMBL/GenBank/DDBJ databases">
        <title>Novel species of the genus Asticcacaulis isolated from rivers.</title>
        <authorList>
            <person name="Lu H."/>
        </authorList>
    </citation>
    <scope>NUCLEOTIDE SEQUENCE [LARGE SCALE GENOMIC DNA]</scope>
    <source>
        <strain evidence="2 3">BYS171W</strain>
    </source>
</reference>
<sequence length="199" mass="20915">MSTATLTAPASLAPARTNLIDGSPMFWAGLIFGSMNVVQFAFKAGYATIPGPVFGMMWMAALVTFIMAAFVLKIGSPAAFRARPEVKRFRKAWGMVILSAFATVTIIMSVLGYLHQTALMPFVPGPVALLFYALGWHMAARMSGNGGFNGLSVAGLLAAAGLLAVVIFAGQAWQSLAYAGVLFGLAAVPGLILILQNRN</sequence>
<dbReference type="RefSeq" id="WP_272748028.1">
    <property type="nucleotide sequence ID" value="NZ_JAQQKX010000007.1"/>
</dbReference>
<keyword evidence="3" id="KW-1185">Reference proteome</keyword>
<evidence type="ECO:0000256" key="1">
    <source>
        <dbReference type="SAM" id="Phobius"/>
    </source>
</evidence>
<comment type="caution">
    <text evidence="2">The sequence shown here is derived from an EMBL/GenBank/DDBJ whole genome shotgun (WGS) entry which is preliminary data.</text>
</comment>
<feature type="transmembrane region" description="Helical" evidence="1">
    <location>
        <begin position="25"/>
        <end position="42"/>
    </location>
</feature>
<feature type="transmembrane region" description="Helical" evidence="1">
    <location>
        <begin position="54"/>
        <end position="72"/>
    </location>
</feature>
<keyword evidence="1" id="KW-0812">Transmembrane</keyword>
<feature type="transmembrane region" description="Helical" evidence="1">
    <location>
        <begin position="119"/>
        <end position="139"/>
    </location>
</feature>